<dbReference type="Proteomes" id="UP001177260">
    <property type="component" value="Unassembled WGS sequence"/>
</dbReference>
<comment type="caution">
    <text evidence="1">The sequence shown here is derived from an EMBL/GenBank/DDBJ whole genome shotgun (WGS) entry which is preliminary data.</text>
</comment>
<evidence type="ECO:0000313" key="2">
    <source>
        <dbReference type="Proteomes" id="UP001177260"/>
    </source>
</evidence>
<reference evidence="1 2" key="1">
    <citation type="journal article" date="2023" name="ACS Omega">
        <title>Identification of the Neoaspergillic Acid Biosynthesis Gene Cluster by Establishing an In Vitro CRISPR-Ribonucleoprotein Genetic System in Aspergillus melleus.</title>
        <authorList>
            <person name="Yuan B."/>
            <person name="Grau M.F."/>
            <person name="Murata R.M."/>
            <person name="Torok T."/>
            <person name="Venkateswaran K."/>
            <person name="Stajich J.E."/>
            <person name="Wang C.C.C."/>
        </authorList>
    </citation>
    <scope>NUCLEOTIDE SEQUENCE [LARGE SCALE GENOMIC DNA]</scope>
    <source>
        <strain evidence="1 2">IMV 1140</strain>
    </source>
</reference>
<proteinExistence type="predicted"/>
<sequence>MSLQGKATSTPTHHMGNLAPSSDNSSNETVTTTQARQVDESHGQKLETDVYEDSETQREQEVLNLARKFTTRSIDSHHQPLFGPNPGKKVDPQSPDFSAKSWAKAFYNVRYKAEGNSEPRLSGFAFKGLQVYGYGSATDYQMSVGNALLKLPSMALRFFSGKHGQKVDILQDFDGLVLPGEQLCALGPPGSGCSTLLKTIAGDTHGFVVHPDSYINYHGITSRQMTTAFRGEAIYTAEVDIHFPMLSVGDTLYFAALARAPYQIPGGINRNEYATHLRDVLMAMFGIAHTINTRVGNDFVRGVSGGERKRVTIAEAALSYAPLQCWDNSTRGLDSANAVEFCKTLRTQSDVFGTTSCIAIYQAPQAAYELFDKVTVLYEGRQIYFGKAGEAKAYFERLGFHCPESQTTADFLTSMTSPVERVVKPGFEHLVPRTADEFAQRWKDSPERQDLLRQIDQYAQEHPFEGADFEKFDQSRKMEKSSKQRQKSPYTLSYWRQIQLCMWRGVQQLKNDPSVTLAMLIGNFFEALIIASIFYGLANDTTSFFSRGALLFLMVVLNAFSSLLELLSLYAKRQIVEKHNRYALYHPSAEAISSLIVDMPYKITNTLIVNTTLYFMGNLRREPGPFFFYLLISFFTMMSMSMFFRLFASITKTIAQALAPSGIIMLGLVLYTGFALPVAYMRGWAHWIRYINPISYGFEAIMVNEFNGREFPCVAFVPSGPGYENIPPDQRACATAGSAPGFDTVSGSAFVQSSYEYSNSHRWRNFGIIVAFTIFLAFCHLVMSELVASERSKGEVLVFRRGRVQKSKARQSQSDEEQSGSPKLHEKHDSGLESDADVEKQVSIFHWENVCYDIKIKGEPRRILDNVDGWIKPGTLTALMGVSGAGKTTLLDVLASRTTVGVISGDMLVDGRQRDESFQRKTGYVQQQDLHLHTSTVREALEFSALLRQPSHFTRQEKLDYVDKVIGLLNMDEYADAIVGVPGEGLNVEQRKRLTIGVELAARPKLLLFLDEPTSGLDSQTSWSICNLMEKLTRNGQAILCTIHQPSAMLFQRFDRLLLLAKGGRTVYFGEIGKDSEILKDYFVRNGGPVCPPGANPAEHMLEVIGAAPGSHTEIDWPVVWQNSNERQEVRAELGRLRELANSPSAVSDANDKSSYEEFAAPWTTQMYQVGLRVFQQYWRTPSYIYSKALLTIGSSIFIGFSFFKSENTTQGMQNQMFGILIFFFVVIQLMFQIIPVFVVQRTLYEARERQSKTYAWQAFVLSNIAVEFAWNSFMAIFCFLVWFYPIGLYQNAQYTHTMHSRSTLAFLIVWVLFLFCSSLAQMLIAGISSDEMASALANVLAIMLYAFCGILAGPDALPGFWIFMYRVNPFTYVTAGLLSTSLGNAPMHCAENEVLRFAAPDNQTCGQYLGPYVQAMGGEVLNPAARGEEQCRFCSVTWTNDFLQAVNIDVETRWRDFGLVWVYVVFNVCAAVFLYWLCRVPKGKKETKKGN</sequence>
<protein>
    <submittedName>
        <fullName evidence="1">Multidrug resistance protein</fullName>
    </submittedName>
</protein>
<gene>
    <name evidence="1" type="primary">CDR1_7</name>
    <name evidence="1" type="ORF">N8T08_009111</name>
</gene>
<dbReference type="EMBL" id="JAOPJF010000064">
    <property type="protein sequence ID" value="KAK1141439.1"/>
    <property type="molecule type" value="Genomic_DNA"/>
</dbReference>
<accession>A0ACC3AUH4</accession>
<organism evidence="1 2">
    <name type="scientific">Aspergillus melleus</name>
    <dbReference type="NCBI Taxonomy" id="138277"/>
    <lineage>
        <taxon>Eukaryota</taxon>
        <taxon>Fungi</taxon>
        <taxon>Dikarya</taxon>
        <taxon>Ascomycota</taxon>
        <taxon>Pezizomycotina</taxon>
        <taxon>Eurotiomycetes</taxon>
        <taxon>Eurotiomycetidae</taxon>
        <taxon>Eurotiales</taxon>
        <taxon>Aspergillaceae</taxon>
        <taxon>Aspergillus</taxon>
        <taxon>Aspergillus subgen. Circumdati</taxon>
    </lineage>
</organism>
<evidence type="ECO:0000313" key="1">
    <source>
        <dbReference type="EMBL" id="KAK1141439.1"/>
    </source>
</evidence>
<keyword evidence="2" id="KW-1185">Reference proteome</keyword>
<name>A0ACC3AUH4_9EURO</name>